<comment type="similarity">
    <text evidence="1">Belongs to the short-chain dehydrogenases/reductases (SDR) family.</text>
</comment>
<gene>
    <name evidence="2" type="ORF">GGR28_000002</name>
</gene>
<keyword evidence="3" id="KW-1185">Reference proteome</keyword>
<accession>A0A840DWL7</accession>
<comment type="caution">
    <text evidence="2">The sequence shown here is derived from an EMBL/GenBank/DDBJ whole genome shotgun (WGS) entry which is preliminary data.</text>
</comment>
<evidence type="ECO:0000256" key="1">
    <source>
        <dbReference type="ARBA" id="ARBA00006484"/>
    </source>
</evidence>
<dbReference type="PANTHER" id="PTHR42879">
    <property type="entry name" value="3-OXOACYL-(ACYL-CARRIER-PROTEIN) REDUCTASE"/>
    <property type="match status" value="1"/>
</dbReference>
<dbReference type="SUPFAM" id="SSF51735">
    <property type="entry name" value="NAD(P)-binding Rossmann-fold domains"/>
    <property type="match status" value="1"/>
</dbReference>
<evidence type="ECO:0000313" key="2">
    <source>
        <dbReference type="EMBL" id="MBB4077401.1"/>
    </source>
</evidence>
<dbReference type="EMBL" id="JACIFF010000001">
    <property type="protein sequence ID" value="MBB4077401.1"/>
    <property type="molecule type" value="Genomic_DNA"/>
</dbReference>
<dbReference type="EC" id="1.1.1.100" evidence="2"/>
<sequence>MDLDISGKTFAVGGASSGLGRAIAEKLIQEGATVIGVARSQDKLSNLAEEHGEQFIAFPADLSDSSSIRVVGEQLIEHKVSGCVFNAGGPPPGTVFDLSMEEWDNAYATTLRWKIQLTKALLPMMRQANYGTLLFIESVSIKQPIDNLVLSNAFRAAVAGFVKTLTREEGPNGISANILAPGYHATTRITTVLEKAAALQDISKETVEKQFLAEVPLGRLGKPEEFAEMAAFLLSPAARFISGQTISVDGGMTRFITG</sequence>
<keyword evidence="2" id="KW-0560">Oxidoreductase</keyword>
<dbReference type="GO" id="GO:0004316">
    <property type="term" value="F:3-oxoacyl-[acyl-carrier-protein] reductase (NADPH) activity"/>
    <property type="evidence" value="ECO:0007669"/>
    <property type="project" value="UniProtKB-EC"/>
</dbReference>
<name>A0A840DWL7_9BACT</name>
<dbReference type="AlphaFoldDB" id="A0A840DWL7"/>
<dbReference type="Proteomes" id="UP000576209">
    <property type="component" value="Unassembled WGS sequence"/>
</dbReference>
<dbReference type="InterPro" id="IPR036291">
    <property type="entry name" value="NAD(P)-bd_dom_sf"/>
</dbReference>
<organism evidence="2 3">
    <name type="scientific">Neolewinella aquimaris</name>
    <dbReference type="NCBI Taxonomy" id="1835722"/>
    <lineage>
        <taxon>Bacteria</taxon>
        <taxon>Pseudomonadati</taxon>
        <taxon>Bacteroidota</taxon>
        <taxon>Saprospiria</taxon>
        <taxon>Saprospirales</taxon>
        <taxon>Lewinellaceae</taxon>
        <taxon>Neolewinella</taxon>
    </lineage>
</organism>
<evidence type="ECO:0000313" key="3">
    <source>
        <dbReference type="Proteomes" id="UP000576209"/>
    </source>
</evidence>
<dbReference type="Pfam" id="PF13561">
    <property type="entry name" value="adh_short_C2"/>
    <property type="match status" value="1"/>
</dbReference>
<dbReference type="PANTHER" id="PTHR42879:SF6">
    <property type="entry name" value="NADPH-DEPENDENT REDUCTASE BACG"/>
    <property type="match status" value="1"/>
</dbReference>
<dbReference type="RefSeq" id="WP_183493665.1">
    <property type="nucleotide sequence ID" value="NZ_JACIFF010000001.1"/>
</dbReference>
<dbReference type="InterPro" id="IPR050259">
    <property type="entry name" value="SDR"/>
</dbReference>
<proteinExistence type="inferred from homology"/>
<dbReference type="PRINTS" id="PR00081">
    <property type="entry name" value="GDHRDH"/>
</dbReference>
<protein>
    <submittedName>
        <fullName evidence="2">3-oxoacyl-[acyl-carrier protein] reductase</fullName>
        <ecNumber evidence="2">1.1.1.100</ecNumber>
    </submittedName>
</protein>
<dbReference type="InterPro" id="IPR002347">
    <property type="entry name" value="SDR_fam"/>
</dbReference>
<dbReference type="Gene3D" id="3.40.50.720">
    <property type="entry name" value="NAD(P)-binding Rossmann-like Domain"/>
    <property type="match status" value="1"/>
</dbReference>
<reference evidence="2 3" key="1">
    <citation type="submission" date="2020-08" db="EMBL/GenBank/DDBJ databases">
        <title>Genomic Encyclopedia of Type Strains, Phase IV (KMG-IV): sequencing the most valuable type-strain genomes for metagenomic binning, comparative biology and taxonomic classification.</title>
        <authorList>
            <person name="Goeker M."/>
        </authorList>
    </citation>
    <scope>NUCLEOTIDE SEQUENCE [LARGE SCALE GENOMIC DNA]</scope>
    <source>
        <strain evidence="2 3">DSM 105137</strain>
    </source>
</reference>